<comment type="caution">
    <text evidence="1">The sequence shown here is derived from an EMBL/GenBank/DDBJ whole genome shotgun (WGS) entry which is preliminary data.</text>
</comment>
<dbReference type="Proteomes" id="UP001327027">
    <property type="component" value="Unassembled WGS sequence"/>
</dbReference>
<reference evidence="1 2" key="1">
    <citation type="journal article" date="2013" name="Int. J. Syst. Evol. Microbiol.">
        <title>Aquimarina gracilis sp. nov., isolated from the gut microflora of a mussel, Mytilus coruscus, and emended description of Aquimarina spongiae.</title>
        <authorList>
            <person name="Park S.C."/>
            <person name="Choe H.N."/>
            <person name="Baik K.S."/>
            <person name="Seong C.N."/>
        </authorList>
    </citation>
    <scope>NUCLEOTIDE SEQUENCE [LARGE SCALE GENOMIC DNA]</scope>
    <source>
        <strain evidence="1 2">PSC32</strain>
    </source>
</reference>
<evidence type="ECO:0008006" key="3">
    <source>
        <dbReference type="Google" id="ProtNLM"/>
    </source>
</evidence>
<evidence type="ECO:0000313" key="1">
    <source>
        <dbReference type="EMBL" id="MEB3346370.1"/>
    </source>
</evidence>
<organism evidence="1 2">
    <name type="scientific">Aquimarina gracilis</name>
    <dbReference type="NCBI Taxonomy" id="874422"/>
    <lineage>
        <taxon>Bacteria</taxon>
        <taxon>Pseudomonadati</taxon>
        <taxon>Bacteroidota</taxon>
        <taxon>Flavobacteriia</taxon>
        <taxon>Flavobacteriales</taxon>
        <taxon>Flavobacteriaceae</taxon>
        <taxon>Aquimarina</taxon>
    </lineage>
</organism>
<gene>
    <name evidence="1" type="ORF">U6A24_12910</name>
</gene>
<proteinExistence type="predicted"/>
<dbReference type="EMBL" id="JAYKLX010000006">
    <property type="protein sequence ID" value="MEB3346370.1"/>
    <property type="molecule type" value="Genomic_DNA"/>
</dbReference>
<protein>
    <recommendedName>
        <fullName evidence="3">Flagellar protein FlbD</fullName>
    </recommendedName>
</protein>
<evidence type="ECO:0000313" key="2">
    <source>
        <dbReference type="Proteomes" id="UP001327027"/>
    </source>
</evidence>
<name>A0ABU5ZWW6_9FLAO</name>
<dbReference type="RefSeq" id="WP_324180400.1">
    <property type="nucleotide sequence ID" value="NZ_BAABAW010000006.1"/>
</dbReference>
<keyword evidence="2" id="KW-1185">Reference proteome</keyword>
<accession>A0ABU5ZWW6</accession>
<sequence length="62" mass="7070">MEFMEIIDSNGQLHFVNPGHISALTEVDGHCKINVMGQEYMLAKGNMTEVRQKLTSFKHSIY</sequence>